<organism evidence="2 3">
    <name type="scientific">Pseudoruegeria aquimaris</name>
    <dbReference type="NCBI Taxonomy" id="393663"/>
    <lineage>
        <taxon>Bacteria</taxon>
        <taxon>Pseudomonadati</taxon>
        <taxon>Pseudomonadota</taxon>
        <taxon>Alphaproteobacteria</taxon>
        <taxon>Rhodobacterales</taxon>
        <taxon>Roseobacteraceae</taxon>
        <taxon>Pseudoruegeria</taxon>
    </lineage>
</organism>
<proteinExistence type="predicted"/>
<accession>A0A1Y5RAR4</accession>
<dbReference type="AlphaFoldDB" id="A0A1Y5RAR4"/>
<keyword evidence="1" id="KW-0732">Signal</keyword>
<evidence type="ECO:0008006" key="4">
    <source>
        <dbReference type="Google" id="ProtNLM"/>
    </source>
</evidence>
<dbReference type="PROSITE" id="PS51257">
    <property type="entry name" value="PROKAR_LIPOPROTEIN"/>
    <property type="match status" value="1"/>
</dbReference>
<name>A0A1Y5RAR4_9RHOB</name>
<dbReference type="EMBL" id="FWFQ01000001">
    <property type="protein sequence ID" value="SLN12963.1"/>
    <property type="molecule type" value="Genomic_DNA"/>
</dbReference>
<protein>
    <recommendedName>
        <fullName evidence="4">ABC-type transport auxiliary lipoprotein component domain-containing protein</fullName>
    </recommendedName>
</protein>
<feature type="signal peptide" evidence="1">
    <location>
        <begin position="1"/>
        <end position="20"/>
    </location>
</feature>
<evidence type="ECO:0000313" key="3">
    <source>
        <dbReference type="Proteomes" id="UP000193409"/>
    </source>
</evidence>
<dbReference type="OrthoDB" id="7836640at2"/>
<dbReference type="Proteomes" id="UP000193409">
    <property type="component" value="Unassembled WGS sequence"/>
</dbReference>
<dbReference type="InterPro" id="IPR046705">
    <property type="entry name" value="DUF6778"/>
</dbReference>
<keyword evidence="3" id="KW-1185">Reference proteome</keyword>
<dbReference type="RefSeq" id="WP_085866815.1">
    <property type="nucleotide sequence ID" value="NZ_FWFQ01000001.1"/>
</dbReference>
<evidence type="ECO:0000313" key="2">
    <source>
        <dbReference type="EMBL" id="SLN12963.1"/>
    </source>
</evidence>
<feature type="chain" id="PRO_5012441462" description="ABC-type transport auxiliary lipoprotein component domain-containing protein" evidence="1">
    <location>
        <begin position="21"/>
        <end position="201"/>
    </location>
</feature>
<gene>
    <name evidence="2" type="ORF">PSA7680_00231</name>
</gene>
<sequence>MNKFKLTAAIGLIAALSACSTPQVVSRYAPIEGGLAGDSAAVALRRDYNVVDLRVTVPRDLKVSEANSYYPRADIVWRGDAYGDRYQQVAAIFEEGMTRGAAAFKGSRDVIVDIRVTRFHSLTEKTRYTIGGTHSIKFEMTVRDAKTGEVIEGPRRVSADLDGYGGQRAIEAERAGQTQKVRITDHLAREIQRQLSVPASA</sequence>
<evidence type="ECO:0000256" key="1">
    <source>
        <dbReference type="SAM" id="SignalP"/>
    </source>
</evidence>
<reference evidence="2 3" key="1">
    <citation type="submission" date="2017-03" db="EMBL/GenBank/DDBJ databases">
        <authorList>
            <person name="Afonso C.L."/>
            <person name="Miller P.J."/>
            <person name="Scott M.A."/>
            <person name="Spackman E."/>
            <person name="Goraichik I."/>
            <person name="Dimitrov K.M."/>
            <person name="Suarez D.L."/>
            <person name="Swayne D.E."/>
        </authorList>
    </citation>
    <scope>NUCLEOTIDE SEQUENCE [LARGE SCALE GENOMIC DNA]</scope>
    <source>
        <strain evidence="2 3">CECT 7680</strain>
    </source>
</reference>
<dbReference type="Pfam" id="PF20569">
    <property type="entry name" value="DUF6778"/>
    <property type="match status" value="1"/>
</dbReference>